<dbReference type="AlphaFoldDB" id="A0A0L9TPG1"/>
<dbReference type="Gramene" id="KOM32039">
    <property type="protein sequence ID" value="KOM32039"/>
    <property type="gene ID" value="LR48_Vigan01g159500"/>
</dbReference>
<gene>
    <name evidence="2" type="ORF">LR48_Vigan01g159500</name>
</gene>
<feature type="compositionally biased region" description="Basic and acidic residues" evidence="1">
    <location>
        <begin position="31"/>
        <end position="54"/>
    </location>
</feature>
<evidence type="ECO:0000313" key="3">
    <source>
        <dbReference type="Proteomes" id="UP000053144"/>
    </source>
</evidence>
<dbReference type="Proteomes" id="UP000053144">
    <property type="component" value="Chromosome 1"/>
</dbReference>
<protein>
    <submittedName>
        <fullName evidence="2">Uncharacterized protein</fullName>
    </submittedName>
</protein>
<evidence type="ECO:0000313" key="2">
    <source>
        <dbReference type="EMBL" id="KOM32039.1"/>
    </source>
</evidence>
<proteinExistence type="predicted"/>
<reference evidence="3" key="1">
    <citation type="journal article" date="2015" name="Proc. Natl. Acad. Sci. U.S.A.">
        <title>Genome sequencing of adzuki bean (Vigna angularis) provides insight into high starch and low fat accumulation and domestication.</title>
        <authorList>
            <person name="Yang K."/>
            <person name="Tian Z."/>
            <person name="Chen C."/>
            <person name="Luo L."/>
            <person name="Zhao B."/>
            <person name="Wang Z."/>
            <person name="Yu L."/>
            <person name="Li Y."/>
            <person name="Sun Y."/>
            <person name="Li W."/>
            <person name="Chen Y."/>
            <person name="Li Y."/>
            <person name="Zhang Y."/>
            <person name="Ai D."/>
            <person name="Zhao J."/>
            <person name="Shang C."/>
            <person name="Ma Y."/>
            <person name="Wu B."/>
            <person name="Wang M."/>
            <person name="Gao L."/>
            <person name="Sun D."/>
            <person name="Zhang P."/>
            <person name="Guo F."/>
            <person name="Wang W."/>
            <person name="Li Y."/>
            <person name="Wang J."/>
            <person name="Varshney R.K."/>
            <person name="Wang J."/>
            <person name="Ling H.Q."/>
            <person name="Wan P."/>
        </authorList>
    </citation>
    <scope>NUCLEOTIDE SEQUENCE</scope>
    <source>
        <strain evidence="3">cv. Jingnong 6</strain>
    </source>
</reference>
<accession>A0A0L9TPG1</accession>
<dbReference type="EMBL" id="CM003371">
    <property type="protein sequence ID" value="KOM32039.1"/>
    <property type="molecule type" value="Genomic_DNA"/>
</dbReference>
<organism evidence="2 3">
    <name type="scientific">Phaseolus angularis</name>
    <name type="common">Azuki bean</name>
    <name type="synonym">Vigna angularis</name>
    <dbReference type="NCBI Taxonomy" id="3914"/>
    <lineage>
        <taxon>Eukaryota</taxon>
        <taxon>Viridiplantae</taxon>
        <taxon>Streptophyta</taxon>
        <taxon>Embryophyta</taxon>
        <taxon>Tracheophyta</taxon>
        <taxon>Spermatophyta</taxon>
        <taxon>Magnoliopsida</taxon>
        <taxon>eudicotyledons</taxon>
        <taxon>Gunneridae</taxon>
        <taxon>Pentapetalae</taxon>
        <taxon>rosids</taxon>
        <taxon>fabids</taxon>
        <taxon>Fabales</taxon>
        <taxon>Fabaceae</taxon>
        <taxon>Papilionoideae</taxon>
        <taxon>50 kb inversion clade</taxon>
        <taxon>NPAAA clade</taxon>
        <taxon>indigoferoid/millettioid clade</taxon>
        <taxon>Phaseoleae</taxon>
        <taxon>Vigna</taxon>
    </lineage>
</organism>
<feature type="region of interest" description="Disordered" evidence="1">
    <location>
        <begin position="23"/>
        <end position="54"/>
    </location>
</feature>
<sequence>MGHSELKVKMRCLWPKVKTNHLRPKIGTSSHEPKVKTSHLDSKDEMDRPKPKVKEDDLRWTGKLCSLPSSKAFGLGIAALGEFWICSYFIDGSHEHEQKAGIQSRVVEW</sequence>
<name>A0A0L9TPG1_PHAAN</name>
<evidence type="ECO:0000256" key="1">
    <source>
        <dbReference type="SAM" id="MobiDB-lite"/>
    </source>
</evidence>